<dbReference type="EMBL" id="LVIE01000190">
    <property type="protein sequence ID" value="OHT23131.1"/>
    <property type="molecule type" value="Genomic_DNA"/>
</dbReference>
<comment type="caution">
    <text evidence="1">The sequence shown here is derived from an EMBL/GenBank/DDBJ whole genome shotgun (WGS) entry which is preliminary data.</text>
</comment>
<evidence type="ECO:0000313" key="1">
    <source>
        <dbReference type="EMBL" id="OHT23131.1"/>
    </source>
</evidence>
<dbReference type="AlphaFoldDB" id="A0A1S1HNZ0"/>
<sequence length="82" mass="9306">MGKMTFVVEYEDGKEPPISFNMEIFGGKLIEAGFRDYNDDMLTEEEIEALMECLNINELENTSASVDVDILLKKLGITLVRQ</sequence>
<keyword evidence="2" id="KW-1185">Reference proteome</keyword>
<accession>A0A1S1HNZ0</accession>
<name>A0A1S1HNZ0_PROST</name>
<reference evidence="1 2" key="1">
    <citation type="submission" date="2016-03" db="EMBL/GenBank/DDBJ databases">
        <title>Genome sequence of Providencia stuartii strain, isolated from the salivary glands of larval Lucilia sericata.</title>
        <authorList>
            <person name="Yuan Y."/>
            <person name="Zhang Y."/>
            <person name="Fu S."/>
            <person name="Crippen T.L."/>
            <person name="Visi D."/>
            <person name="Benbow M.E."/>
            <person name="Allen M."/>
            <person name="Tomberlin J.K."/>
            <person name="Sze S.-H."/>
            <person name="Tarone A.M."/>
        </authorList>
    </citation>
    <scope>NUCLEOTIDE SEQUENCE [LARGE SCALE GENOMIC DNA]</scope>
    <source>
        <strain evidence="1 2">Crippen</strain>
    </source>
</reference>
<protein>
    <submittedName>
        <fullName evidence="1">Uncharacterized protein</fullName>
    </submittedName>
</protein>
<proteinExistence type="predicted"/>
<dbReference type="Proteomes" id="UP000179588">
    <property type="component" value="Unassembled WGS sequence"/>
</dbReference>
<organism evidence="1 2">
    <name type="scientific">Providencia stuartii</name>
    <dbReference type="NCBI Taxonomy" id="588"/>
    <lineage>
        <taxon>Bacteria</taxon>
        <taxon>Pseudomonadati</taxon>
        <taxon>Pseudomonadota</taxon>
        <taxon>Gammaproteobacteria</taxon>
        <taxon>Enterobacterales</taxon>
        <taxon>Morganellaceae</taxon>
        <taxon>Providencia</taxon>
    </lineage>
</organism>
<gene>
    <name evidence="1" type="ORF">A3Q29_06785</name>
</gene>
<evidence type="ECO:0000313" key="2">
    <source>
        <dbReference type="Proteomes" id="UP000179588"/>
    </source>
</evidence>